<dbReference type="PIRSF" id="PIRSF009320">
    <property type="entry name" value="Nuc_binding_HP_1000"/>
    <property type="match status" value="1"/>
</dbReference>
<dbReference type="InterPro" id="IPR050678">
    <property type="entry name" value="DNA_Partitioning_ATPase"/>
</dbReference>
<evidence type="ECO:0000259" key="1">
    <source>
        <dbReference type="Pfam" id="PF13614"/>
    </source>
</evidence>
<dbReference type="PANTHER" id="PTHR13696:SF52">
    <property type="entry name" value="PARA FAMILY PROTEIN CT_582"/>
    <property type="match status" value="1"/>
</dbReference>
<dbReference type="PANTHER" id="PTHR13696">
    <property type="entry name" value="P-LOOP CONTAINING NUCLEOSIDE TRIPHOSPHATE HYDROLASE"/>
    <property type="match status" value="1"/>
</dbReference>
<feature type="domain" description="AAA" evidence="1">
    <location>
        <begin position="2"/>
        <end position="169"/>
    </location>
</feature>
<evidence type="ECO:0000313" key="2">
    <source>
        <dbReference type="EMBL" id="RHX82936.1"/>
    </source>
</evidence>
<dbReference type="Gene3D" id="3.40.50.300">
    <property type="entry name" value="P-loop containing nucleotide triphosphate hydrolases"/>
    <property type="match status" value="1"/>
</dbReference>
<gene>
    <name evidence="2" type="ORF">DLM78_23545</name>
</gene>
<sequence length="253" mass="27878">MYIVAIASSKGGVGKTTHSTNLAVQLARRGKRVLAADLDLNNNLTDFFLRSLGKGVLEERNILSVLLGEREIGECIHKSKFAGLDVLPSTVSFGAGVKNLEVDYLLSVLGGEFRKLDYDYLILDTPGHLSVESEFAVLVADLVLSPVCPRRWSFQGMKDLEEVTQGIGEKLVVVPSLVGRGKQESERILNLKKKYRVSDASIGKLGSIERATEEGRELKPGSKGDLWFEALANEVIELERESRPDKKIQRVLV</sequence>
<accession>A0A8B3CGA5</accession>
<dbReference type="InterPro" id="IPR027417">
    <property type="entry name" value="P-loop_NTPase"/>
</dbReference>
<protein>
    <submittedName>
        <fullName evidence="2">ParA family protein</fullName>
    </submittedName>
</protein>
<dbReference type="EMBL" id="QHCS01000014">
    <property type="protein sequence ID" value="RHX82936.1"/>
    <property type="molecule type" value="Genomic_DNA"/>
</dbReference>
<dbReference type="AlphaFoldDB" id="A0A8B3CGA5"/>
<evidence type="ECO:0000313" key="3">
    <source>
        <dbReference type="Proteomes" id="UP000266669"/>
    </source>
</evidence>
<dbReference type="Pfam" id="PF13614">
    <property type="entry name" value="AAA_31"/>
    <property type="match status" value="1"/>
</dbReference>
<dbReference type="InterPro" id="IPR025669">
    <property type="entry name" value="AAA_dom"/>
</dbReference>
<proteinExistence type="predicted"/>
<dbReference type="SUPFAM" id="SSF52540">
    <property type="entry name" value="P-loop containing nucleoside triphosphate hydrolases"/>
    <property type="match status" value="1"/>
</dbReference>
<dbReference type="CDD" id="cd02042">
    <property type="entry name" value="ParAB_family"/>
    <property type="match status" value="1"/>
</dbReference>
<name>A0A8B3CGA5_9LEPT</name>
<dbReference type="RefSeq" id="WP_118984202.1">
    <property type="nucleotide sequence ID" value="NZ_QHCS01000014.1"/>
</dbReference>
<dbReference type="Proteomes" id="UP000266669">
    <property type="component" value="Unassembled WGS sequence"/>
</dbReference>
<comment type="caution">
    <text evidence="2">The sequence shown here is derived from an EMBL/GenBank/DDBJ whole genome shotgun (WGS) entry which is preliminary data.</text>
</comment>
<organism evidence="2 3">
    <name type="scientific">Leptospira stimsonii</name>
    <dbReference type="NCBI Taxonomy" id="2202203"/>
    <lineage>
        <taxon>Bacteria</taxon>
        <taxon>Pseudomonadati</taxon>
        <taxon>Spirochaetota</taxon>
        <taxon>Spirochaetia</taxon>
        <taxon>Leptospirales</taxon>
        <taxon>Leptospiraceae</taxon>
        <taxon>Leptospira</taxon>
    </lineage>
</organism>
<reference evidence="3" key="1">
    <citation type="submission" date="2018-05" db="EMBL/GenBank/DDBJ databases">
        <title>Leptospira yasudae sp. nov. and Leptospira stimsonii sp. nov., two pathogenic species of the genus Leptospira isolated from environmental sources.</title>
        <authorList>
            <person name="Casanovas-Massana A."/>
            <person name="Hamond C."/>
            <person name="Santos L.A."/>
            <person name="Hacker K.P."/>
            <person name="Balassiano I."/>
            <person name="Medeiros M.A."/>
            <person name="Reis M.G."/>
            <person name="Ko A.I."/>
            <person name="Wunder E.A."/>
        </authorList>
    </citation>
    <scope>NUCLEOTIDE SEQUENCE [LARGE SCALE GENOMIC DNA]</scope>
    <source>
        <strain evidence="3">AMB6-RJ</strain>
    </source>
</reference>